<name>A0A1G6HIU7_9MICO</name>
<evidence type="ECO:0000313" key="3">
    <source>
        <dbReference type="Proteomes" id="UP000183203"/>
    </source>
</evidence>
<dbReference type="Proteomes" id="UP000183203">
    <property type="component" value="Unassembled WGS sequence"/>
</dbReference>
<reference evidence="2 3" key="1">
    <citation type="submission" date="2016-09" db="EMBL/GenBank/DDBJ databases">
        <authorList>
            <person name="Capua I."/>
            <person name="De Benedictis P."/>
            <person name="Joannis T."/>
            <person name="Lombin L.H."/>
            <person name="Cattoli G."/>
        </authorList>
    </citation>
    <scope>NUCLEOTIDE SEQUENCE [LARGE SCALE GENOMIC DNA]</scope>
    <source>
        <strain evidence="2 3">NIO-1002</strain>
    </source>
</reference>
<sequence>MSGSVDNRGRSRGGEDGAAPASIPMSEVGPTVDDMSAALWNDPAPAPRPAGWGAATHVAAGLWRIADPRGIVVGHVRAIAADGDWRYAAERFHAASGRFRRLGEFWSSNDALECLRYAR</sequence>
<proteinExistence type="predicted"/>
<gene>
    <name evidence="2" type="ORF">SAMN05216418_1237</name>
</gene>
<dbReference type="EMBL" id="FMYG01000002">
    <property type="protein sequence ID" value="SDB93845.1"/>
    <property type="molecule type" value="Genomic_DNA"/>
</dbReference>
<evidence type="ECO:0000313" key="2">
    <source>
        <dbReference type="EMBL" id="SDB93845.1"/>
    </source>
</evidence>
<organism evidence="2 3">
    <name type="scientific">Microbacterium enclense</name>
    <dbReference type="NCBI Taxonomy" id="993073"/>
    <lineage>
        <taxon>Bacteria</taxon>
        <taxon>Bacillati</taxon>
        <taxon>Actinomycetota</taxon>
        <taxon>Actinomycetes</taxon>
        <taxon>Micrococcales</taxon>
        <taxon>Microbacteriaceae</taxon>
        <taxon>Microbacterium</taxon>
    </lineage>
</organism>
<protein>
    <submittedName>
        <fullName evidence="2">Uncharacterized protein</fullName>
    </submittedName>
</protein>
<evidence type="ECO:0000256" key="1">
    <source>
        <dbReference type="SAM" id="MobiDB-lite"/>
    </source>
</evidence>
<accession>A0A1G6HIU7</accession>
<feature type="region of interest" description="Disordered" evidence="1">
    <location>
        <begin position="1"/>
        <end position="43"/>
    </location>
</feature>
<dbReference type="AlphaFoldDB" id="A0A1G6HIU7"/>